<dbReference type="InterPro" id="IPR036271">
    <property type="entry name" value="Tet_transcr_reg_TetR-rel_C_sf"/>
</dbReference>
<evidence type="ECO:0000313" key="6">
    <source>
        <dbReference type="EMBL" id="KOY14635.1"/>
    </source>
</evidence>
<dbReference type="GO" id="GO:0003700">
    <property type="term" value="F:DNA-binding transcription factor activity"/>
    <property type="evidence" value="ECO:0007669"/>
    <property type="project" value="TreeGrafter"/>
</dbReference>
<reference evidence="6 7" key="1">
    <citation type="submission" date="2015-08" db="EMBL/GenBank/DDBJ databases">
        <title>Draft genome sequence of cellulolytic and xylanolytic Paenibacillus sp. A59, isolated from a decaying forest soil from Patagonia, Argentina.</title>
        <authorList>
            <person name="Ghio S."/>
            <person name="Caceres A.M."/>
            <person name="Talia P."/>
            <person name="Grasso D."/>
            <person name="Campos E."/>
        </authorList>
    </citation>
    <scope>NUCLEOTIDE SEQUENCE [LARGE SCALE GENOMIC DNA]</scope>
    <source>
        <strain evidence="6 7">A59</strain>
    </source>
</reference>
<dbReference type="Gene3D" id="1.10.10.60">
    <property type="entry name" value="Homeodomain-like"/>
    <property type="match status" value="1"/>
</dbReference>
<keyword evidence="3" id="KW-0804">Transcription</keyword>
<organism evidence="6 7">
    <name type="scientific">Paenibacillus xylanivorans</name>
    <dbReference type="NCBI Taxonomy" id="1705561"/>
    <lineage>
        <taxon>Bacteria</taxon>
        <taxon>Bacillati</taxon>
        <taxon>Bacillota</taxon>
        <taxon>Bacilli</taxon>
        <taxon>Bacillales</taxon>
        <taxon>Paenibacillaceae</taxon>
        <taxon>Paenibacillus</taxon>
    </lineage>
</organism>
<dbReference type="Proteomes" id="UP000037688">
    <property type="component" value="Unassembled WGS sequence"/>
</dbReference>
<dbReference type="EMBL" id="LITU01000070">
    <property type="protein sequence ID" value="KOY14635.1"/>
    <property type="molecule type" value="Genomic_DNA"/>
</dbReference>
<dbReference type="PANTHER" id="PTHR30055">
    <property type="entry name" value="HTH-TYPE TRANSCRIPTIONAL REGULATOR RUTR"/>
    <property type="match status" value="1"/>
</dbReference>
<gene>
    <name evidence="6" type="ORF">AMS66_22100</name>
</gene>
<dbReference type="Gene3D" id="1.10.357.10">
    <property type="entry name" value="Tetracycline Repressor, domain 2"/>
    <property type="match status" value="1"/>
</dbReference>
<feature type="DNA-binding region" description="H-T-H motif" evidence="4">
    <location>
        <begin position="23"/>
        <end position="42"/>
    </location>
</feature>
<keyword evidence="1" id="KW-0805">Transcription regulation</keyword>
<dbReference type="InterPro" id="IPR001647">
    <property type="entry name" value="HTH_TetR"/>
</dbReference>
<dbReference type="SUPFAM" id="SSF48498">
    <property type="entry name" value="Tetracyclin repressor-like, C-terminal domain"/>
    <property type="match status" value="1"/>
</dbReference>
<dbReference type="InterPro" id="IPR009057">
    <property type="entry name" value="Homeodomain-like_sf"/>
</dbReference>
<evidence type="ECO:0000256" key="2">
    <source>
        <dbReference type="ARBA" id="ARBA00023125"/>
    </source>
</evidence>
<dbReference type="PATRIC" id="fig|1705561.3.peg.4617"/>
<evidence type="ECO:0000256" key="3">
    <source>
        <dbReference type="ARBA" id="ARBA00023163"/>
    </source>
</evidence>
<dbReference type="RefSeq" id="WP_053782824.1">
    <property type="nucleotide sequence ID" value="NZ_LITU01000070.1"/>
</dbReference>
<evidence type="ECO:0000259" key="5">
    <source>
        <dbReference type="PROSITE" id="PS50977"/>
    </source>
</evidence>
<dbReference type="PRINTS" id="PR00455">
    <property type="entry name" value="HTHTETR"/>
</dbReference>
<comment type="caution">
    <text evidence="6">The sequence shown here is derived from an EMBL/GenBank/DDBJ whole genome shotgun (WGS) entry which is preliminary data.</text>
</comment>
<dbReference type="Pfam" id="PF00440">
    <property type="entry name" value="TetR_N"/>
    <property type="match status" value="1"/>
</dbReference>
<sequence length="207" mass="23921">MTAHLIRDAALFHFARDGYEGASLRAIADEVGIKKPSIYAHFSGKDDLFLHTLAHAFKDVQRRTLEYFRDHADLPLEQRLKGLLIWFEQEYNCNASARFMLRMCYFPPLSLYSEVMDMVYPFLDGMERSLSRLLQKATCKGELQAVPAEQAAIAFMTFLDGITVEIIYGSSRRYRKRIEASWPVYWYGIHHLKQEAQPFVPKGDLSS</sequence>
<dbReference type="PANTHER" id="PTHR30055:SF238">
    <property type="entry name" value="MYCOFACTOCIN BIOSYNTHESIS TRANSCRIPTIONAL REGULATOR MFTR-RELATED"/>
    <property type="match status" value="1"/>
</dbReference>
<keyword evidence="7" id="KW-1185">Reference proteome</keyword>
<feature type="domain" description="HTH tetR-type" evidence="5">
    <location>
        <begin position="1"/>
        <end position="60"/>
    </location>
</feature>
<dbReference type="OrthoDB" id="509229at2"/>
<accession>A0A0N0UHD2</accession>
<name>A0A0N0UHD2_9BACL</name>
<keyword evidence="2 4" id="KW-0238">DNA-binding</keyword>
<evidence type="ECO:0000256" key="1">
    <source>
        <dbReference type="ARBA" id="ARBA00023015"/>
    </source>
</evidence>
<dbReference type="PROSITE" id="PS50977">
    <property type="entry name" value="HTH_TETR_2"/>
    <property type="match status" value="1"/>
</dbReference>
<dbReference type="SUPFAM" id="SSF46689">
    <property type="entry name" value="Homeodomain-like"/>
    <property type="match status" value="1"/>
</dbReference>
<evidence type="ECO:0000256" key="4">
    <source>
        <dbReference type="PROSITE-ProRule" id="PRU00335"/>
    </source>
</evidence>
<dbReference type="InterPro" id="IPR050109">
    <property type="entry name" value="HTH-type_TetR-like_transc_reg"/>
</dbReference>
<protein>
    <submittedName>
        <fullName evidence="6">Transcriptional regulator</fullName>
    </submittedName>
</protein>
<dbReference type="GO" id="GO:0000976">
    <property type="term" value="F:transcription cis-regulatory region binding"/>
    <property type="evidence" value="ECO:0007669"/>
    <property type="project" value="TreeGrafter"/>
</dbReference>
<dbReference type="AlphaFoldDB" id="A0A0N0UHD2"/>
<proteinExistence type="predicted"/>
<evidence type="ECO:0000313" key="7">
    <source>
        <dbReference type="Proteomes" id="UP000037688"/>
    </source>
</evidence>